<keyword evidence="12" id="KW-1185">Reference proteome</keyword>
<evidence type="ECO:0000256" key="6">
    <source>
        <dbReference type="ARBA" id="ARBA00022974"/>
    </source>
</evidence>
<keyword evidence="4" id="KW-0336">GPI-anchor</keyword>
<keyword evidence="5" id="KW-0732">Signal</keyword>
<evidence type="ECO:0000256" key="3">
    <source>
        <dbReference type="ARBA" id="ARBA00022475"/>
    </source>
</evidence>
<name>A0A9Q0ICF1_9TELE</name>
<gene>
    <name evidence="11" type="ORF">NHX12_005685</name>
</gene>
<comment type="caution">
    <text evidence="11">The sequence shown here is derived from an EMBL/GenBank/DDBJ whole genome shotgun (WGS) entry which is preliminary data.</text>
</comment>
<evidence type="ECO:0000313" key="12">
    <source>
        <dbReference type="Proteomes" id="UP001148018"/>
    </source>
</evidence>
<evidence type="ECO:0000256" key="4">
    <source>
        <dbReference type="ARBA" id="ARBA00022622"/>
    </source>
</evidence>
<dbReference type="OrthoDB" id="8869692at2759"/>
<accession>A0A9Q0ICF1</accession>
<keyword evidence="6" id="KW-0654">Proteoglycan</keyword>
<organism evidence="11 12">
    <name type="scientific">Muraenolepis orangiensis</name>
    <name type="common">Patagonian moray cod</name>
    <dbReference type="NCBI Taxonomy" id="630683"/>
    <lineage>
        <taxon>Eukaryota</taxon>
        <taxon>Metazoa</taxon>
        <taxon>Chordata</taxon>
        <taxon>Craniata</taxon>
        <taxon>Vertebrata</taxon>
        <taxon>Euteleostomi</taxon>
        <taxon>Actinopterygii</taxon>
        <taxon>Neopterygii</taxon>
        <taxon>Teleostei</taxon>
        <taxon>Neoteleostei</taxon>
        <taxon>Acanthomorphata</taxon>
        <taxon>Zeiogadaria</taxon>
        <taxon>Gadariae</taxon>
        <taxon>Gadiformes</taxon>
        <taxon>Muraenolepidoidei</taxon>
        <taxon>Muraenolepididae</taxon>
        <taxon>Muraenolepis</taxon>
    </lineage>
</organism>
<keyword evidence="8" id="KW-0325">Glycoprotein</keyword>
<reference evidence="11" key="1">
    <citation type="submission" date="2022-07" db="EMBL/GenBank/DDBJ databases">
        <title>Chromosome-level genome of Muraenolepis orangiensis.</title>
        <authorList>
            <person name="Kim J."/>
        </authorList>
    </citation>
    <scope>NUCLEOTIDE SEQUENCE</scope>
    <source>
        <strain evidence="11">KU_S4_2022</strain>
        <tissue evidence="11">Muscle</tissue>
    </source>
</reference>
<evidence type="ECO:0000256" key="5">
    <source>
        <dbReference type="ARBA" id="ARBA00022729"/>
    </source>
</evidence>
<evidence type="ECO:0000256" key="10">
    <source>
        <dbReference type="ARBA" id="ARBA00023288"/>
    </source>
</evidence>
<evidence type="ECO:0000256" key="2">
    <source>
        <dbReference type="ARBA" id="ARBA00010260"/>
    </source>
</evidence>
<keyword evidence="10" id="KW-0449">Lipoprotein</keyword>
<dbReference type="EMBL" id="JANIIK010000112">
    <property type="protein sequence ID" value="KAJ3593350.1"/>
    <property type="molecule type" value="Genomic_DNA"/>
</dbReference>
<dbReference type="AlphaFoldDB" id="A0A9Q0ICF1"/>
<dbReference type="Pfam" id="PF01153">
    <property type="entry name" value="Glypican"/>
    <property type="match status" value="1"/>
</dbReference>
<evidence type="ECO:0000256" key="7">
    <source>
        <dbReference type="ARBA" id="ARBA00023136"/>
    </source>
</evidence>
<dbReference type="GO" id="GO:0005886">
    <property type="term" value="C:plasma membrane"/>
    <property type="evidence" value="ECO:0007669"/>
    <property type="project" value="UniProtKB-SubCell"/>
</dbReference>
<sequence>MTFCDATAGGPTCCTPEMEEELSMLSRNNFEDLMEASSRDMRTSFFSKHQKFDGRSDGTTRTQRWDY</sequence>
<dbReference type="Proteomes" id="UP001148018">
    <property type="component" value="Unassembled WGS sequence"/>
</dbReference>
<dbReference type="GO" id="GO:0098552">
    <property type="term" value="C:side of membrane"/>
    <property type="evidence" value="ECO:0007669"/>
    <property type="project" value="UniProtKB-KW"/>
</dbReference>
<protein>
    <submittedName>
        <fullName evidence="11">Uncharacterized protein</fullName>
    </submittedName>
</protein>
<keyword evidence="3" id="KW-1003">Cell membrane</keyword>
<dbReference type="GO" id="GO:0009966">
    <property type="term" value="P:regulation of signal transduction"/>
    <property type="evidence" value="ECO:0007669"/>
    <property type="project" value="InterPro"/>
</dbReference>
<evidence type="ECO:0000313" key="11">
    <source>
        <dbReference type="EMBL" id="KAJ3593350.1"/>
    </source>
</evidence>
<keyword evidence="9" id="KW-0357">Heparan sulfate</keyword>
<comment type="subcellular location">
    <subcellularLocation>
        <location evidence="1">Cell membrane</location>
        <topology evidence="1">Lipid-anchor</topology>
        <topology evidence="1">GPI-anchor</topology>
    </subcellularLocation>
</comment>
<evidence type="ECO:0000256" key="9">
    <source>
        <dbReference type="ARBA" id="ARBA00023207"/>
    </source>
</evidence>
<comment type="similarity">
    <text evidence="2">Belongs to the glypican family.</text>
</comment>
<evidence type="ECO:0000256" key="1">
    <source>
        <dbReference type="ARBA" id="ARBA00004609"/>
    </source>
</evidence>
<keyword evidence="7" id="KW-0472">Membrane</keyword>
<proteinExistence type="inferred from homology"/>
<dbReference type="InterPro" id="IPR001863">
    <property type="entry name" value="Glypican"/>
</dbReference>
<evidence type="ECO:0000256" key="8">
    <source>
        <dbReference type="ARBA" id="ARBA00023180"/>
    </source>
</evidence>